<dbReference type="CDD" id="cd04301">
    <property type="entry name" value="NAT_SF"/>
    <property type="match status" value="1"/>
</dbReference>
<evidence type="ECO:0000313" key="3">
    <source>
        <dbReference type="Proteomes" id="UP001595925"/>
    </source>
</evidence>
<dbReference type="Pfam" id="PF00583">
    <property type="entry name" value="Acetyltransf_1"/>
    <property type="match status" value="1"/>
</dbReference>
<proteinExistence type="predicted"/>
<dbReference type="PANTHER" id="PTHR47403:SF6">
    <property type="entry name" value="N-ACETYLTRANSFERASE DOMAIN-CONTAINING PROTEIN"/>
    <property type="match status" value="1"/>
</dbReference>
<reference evidence="2 3" key="1">
    <citation type="journal article" date="2019" name="Int. J. Syst. Evol. Microbiol.">
        <title>The Global Catalogue of Microorganisms (GCM) 10K type strain sequencing project: providing services to taxonomists for standard genome sequencing and annotation.</title>
        <authorList>
            <consortium name="The Broad Institute Genomics Platform"/>
            <consortium name="The Broad Institute Genome Sequencing Center for Infectious Disease"/>
            <person name="Wu L."/>
            <person name="Ma J."/>
        </authorList>
    </citation>
    <scope>NUCLEOTIDE SEQUENCE [LARGE SCALE GENOMIC DNA]</scope>
    <source>
        <strain evidence="2 3">CGMCC 1.15824</strain>
    </source>
</reference>
<keyword evidence="2" id="KW-0808">Transferase</keyword>
<sequence length="302" mass="33002">MSVSDVRIRRATHDDYDAVVAMVEDVWADRGGDYLPEIYHDWLEEEGAEDTKTFVAEVGDDVAGIVQAVLVGPEEAWFQTMRVDADYRRQGISGRLNRASFDWARDRGATVGRVMIFSWNVASLAAARSSGFEPITEFRWAHPEPDPDAAIPEGYDVLEKPAAAWRYWTDSPAREHLRGLGLAPEESWALRELTREDLTELPALAVADGDGLRGSAYRSRVDERTGDDGEVRTRAEYAGAAWADLEGARALFGAIARDAAAVGASEVRVCLPETAETVSDAASVAGAVSEEPDFVLGIDLTR</sequence>
<comment type="caution">
    <text evidence="2">The sequence shown here is derived from an EMBL/GenBank/DDBJ whole genome shotgun (WGS) entry which is preliminary data.</text>
</comment>
<evidence type="ECO:0000313" key="2">
    <source>
        <dbReference type="EMBL" id="MFC4988432.1"/>
    </source>
</evidence>
<accession>A0ABD5QHC3</accession>
<feature type="domain" description="N-acetyltransferase" evidence="1">
    <location>
        <begin position="6"/>
        <end position="158"/>
    </location>
</feature>
<organism evidence="2 3">
    <name type="scientific">Saliphagus infecundisoli</name>
    <dbReference type="NCBI Taxonomy" id="1849069"/>
    <lineage>
        <taxon>Archaea</taxon>
        <taxon>Methanobacteriati</taxon>
        <taxon>Methanobacteriota</taxon>
        <taxon>Stenosarchaea group</taxon>
        <taxon>Halobacteria</taxon>
        <taxon>Halobacteriales</taxon>
        <taxon>Natrialbaceae</taxon>
        <taxon>Saliphagus</taxon>
    </lineage>
</organism>
<dbReference type="Gene3D" id="3.40.630.30">
    <property type="match status" value="1"/>
</dbReference>
<dbReference type="GO" id="GO:0016746">
    <property type="term" value="F:acyltransferase activity"/>
    <property type="evidence" value="ECO:0007669"/>
    <property type="project" value="UniProtKB-KW"/>
</dbReference>
<dbReference type="PANTHER" id="PTHR47403">
    <property type="entry name" value="LOC100145250 PROTEIN"/>
    <property type="match status" value="1"/>
</dbReference>
<gene>
    <name evidence="2" type="ORF">ACFPFO_11815</name>
</gene>
<dbReference type="Proteomes" id="UP001595925">
    <property type="component" value="Unassembled WGS sequence"/>
</dbReference>
<dbReference type="SUPFAM" id="SSF55729">
    <property type="entry name" value="Acyl-CoA N-acyltransferases (Nat)"/>
    <property type="match status" value="1"/>
</dbReference>
<name>A0ABD5QHC3_9EURY</name>
<dbReference type="PROSITE" id="PS51186">
    <property type="entry name" value="GNAT"/>
    <property type="match status" value="1"/>
</dbReference>
<dbReference type="InterPro" id="IPR000182">
    <property type="entry name" value="GNAT_dom"/>
</dbReference>
<keyword evidence="3" id="KW-1185">Reference proteome</keyword>
<protein>
    <submittedName>
        <fullName evidence="2">GNAT family N-acetyltransferase</fullName>
        <ecNumber evidence="2">2.3.-.-</ecNumber>
    </submittedName>
</protein>
<dbReference type="EMBL" id="JBHSJG010000036">
    <property type="protein sequence ID" value="MFC4988432.1"/>
    <property type="molecule type" value="Genomic_DNA"/>
</dbReference>
<dbReference type="AlphaFoldDB" id="A0ABD5QHC3"/>
<dbReference type="EC" id="2.3.-.-" evidence="2"/>
<evidence type="ECO:0000259" key="1">
    <source>
        <dbReference type="PROSITE" id="PS51186"/>
    </source>
</evidence>
<keyword evidence="2" id="KW-0012">Acyltransferase</keyword>
<dbReference type="InterPro" id="IPR016181">
    <property type="entry name" value="Acyl_CoA_acyltransferase"/>
</dbReference>
<dbReference type="RefSeq" id="WP_224827222.1">
    <property type="nucleotide sequence ID" value="NZ_JAIVEF010000001.1"/>
</dbReference>